<dbReference type="EMBL" id="JAACJL010000032">
    <property type="protein sequence ID" value="KAF4615956.1"/>
    <property type="molecule type" value="Genomic_DNA"/>
</dbReference>
<keyword evidence="4" id="KW-1185">Reference proteome</keyword>
<evidence type="ECO:0000313" key="4">
    <source>
        <dbReference type="Proteomes" id="UP000521872"/>
    </source>
</evidence>
<proteinExistence type="predicted"/>
<reference evidence="3 4" key="1">
    <citation type="submission" date="2019-12" db="EMBL/GenBank/DDBJ databases">
        <authorList>
            <person name="Floudas D."/>
            <person name="Bentzer J."/>
            <person name="Ahren D."/>
            <person name="Johansson T."/>
            <person name="Persson P."/>
            <person name="Tunlid A."/>
        </authorList>
    </citation>
    <scope>NUCLEOTIDE SEQUENCE [LARGE SCALE GENOMIC DNA]</scope>
    <source>
        <strain evidence="3 4">CBS 102.39</strain>
    </source>
</reference>
<dbReference type="AlphaFoldDB" id="A0A8H4VMB8"/>
<name>A0A8H4VMB8_9AGAR</name>
<evidence type="ECO:0008006" key="5">
    <source>
        <dbReference type="Google" id="ProtNLM"/>
    </source>
</evidence>
<accession>A0A8H4VMB8</accession>
<dbReference type="InterPro" id="IPR044398">
    <property type="entry name" value="Globin-sensor_dom"/>
</dbReference>
<gene>
    <name evidence="3" type="ORF">D9613_011255</name>
</gene>
<dbReference type="InterPro" id="IPR046528">
    <property type="entry name" value="DUF6593"/>
</dbReference>
<organism evidence="3 4">
    <name type="scientific">Agrocybe pediades</name>
    <dbReference type="NCBI Taxonomy" id="84607"/>
    <lineage>
        <taxon>Eukaryota</taxon>
        <taxon>Fungi</taxon>
        <taxon>Dikarya</taxon>
        <taxon>Basidiomycota</taxon>
        <taxon>Agaricomycotina</taxon>
        <taxon>Agaricomycetes</taxon>
        <taxon>Agaricomycetidae</taxon>
        <taxon>Agaricales</taxon>
        <taxon>Agaricineae</taxon>
        <taxon>Strophariaceae</taxon>
        <taxon>Agrocybe</taxon>
    </lineage>
</organism>
<dbReference type="PANTHER" id="PTHR42071:SF1">
    <property type="entry name" value="GLOBIN-SENSOR DOMAIN-CONTAINING PROTEIN"/>
    <property type="match status" value="1"/>
</dbReference>
<dbReference type="PANTHER" id="PTHR42071">
    <property type="entry name" value="PROTOGLOBIN DOMAIN-CONTAINING PROTEIN"/>
    <property type="match status" value="1"/>
</dbReference>
<sequence length="355" mass="39648">MQHISESSLNELPSRVKYLRDFIGFTSDDAAALHAARDVVAPLVPTIVDMVYEKLLSFDITSKAFVPRQTGYSGKAPTKLSELSLEHPQIKFRKDFLAGYLAKLVTMDYEKIETWQYLDKVGLMHTGQAGFAHRVTKPALRVEYIHCAILLGYVEDILVNTVINHPDLDLNARAANKNSMFVMPPGPNQQPLYRVTVEMDLNPFLPVSYVTKIYRCGGGGHTELIGEFAFAVNNKRAVIRMGDTTTRLSSALYSVNSSPRHFNWILGNRLHWDCRQVLEDGSPRCVCYLPSDAGVRSSTSSTPESRGLDIAIFTPPPPDRSPPLPDATLLVYPYGHQLLDEIIVSALVVERMLTR</sequence>
<comment type="caution">
    <text evidence="3">The sequence shown here is derived from an EMBL/GenBank/DDBJ whole genome shotgun (WGS) entry which is preliminary data.</text>
</comment>
<dbReference type="Pfam" id="PF20236">
    <property type="entry name" value="DUF6593"/>
    <property type="match status" value="1"/>
</dbReference>
<evidence type="ECO:0000259" key="2">
    <source>
        <dbReference type="Pfam" id="PF20236"/>
    </source>
</evidence>
<dbReference type="InterPro" id="IPR012292">
    <property type="entry name" value="Globin/Proto"/>
</dbReference>
<dbReference type="Pfam" id="PF11563">
    <property type="entry name" value="Protoglobin"/>
    <property type="match status" value="1"/>
</dbReference>
<evidence type="ECO:0000313" key="3">
    <source>
        <dbReference type="EMBL" id="KAF4615956.1"/>
    </source>
</evidence>
<protein>
    <recommendedName>
        <fullName evidence="5">Globin-sensor domain-containing protein</fullName>
    </recommendedName>
</protein>
<dbReference type="Gene3D" id="1.10.490.10">
    <property type="entry name" value="Globins"/>
    <property type="match status" value="1"/>
</dbReference>
<feature type="domain" description="Globin-sensor" evidence="1">
    <location>
        <begin position="14"/>
        <end position="172"/>
    </location>
</feature>
<dbReference type="GO" id="GO:0020037">
    <property type="term" value="F:heme binding"/>
    <property type="evidence" value="ECO:0007669"/>
    <property type="project" value="InterPro"/>
</dbReference>
<dbReference type="GO" id="GO:0019825">
    <property type="term" value="F:oxygen binding"/>
    <property type="evidence" value="ECO:0007669"/>
    <property type="project" value="InterPro"/>
</dbReference>
<feature type="domain" description="DUF6593" evidence="2">
    <location>
        <begin position="190"/>
        <end position="352"/>
    </location>
</feature>
<dbReference type="Proteomes" id="UP000521872">
    <property type="component" value="Unassembled WGS sequence"/>
</dbReference>
<evidence type="ECO:0000259" key="1">
    <source>
        <dbReference type="Pfam" id="PF11563"/>
    </source>
</evidence>